<dbReference type="AlphaFoldDB" id="A0A326U875"/>
<name>A0A326U875_THEHA</name>
<gene>
    <name evidence="2" type="ORF">EI42_02679</name>
</gene>
<dbReference type="Pfam" id="PF01261">
    <property type="entry name" value="AP_endonuc_2"/>
    <property type="match status" value="1"/>
</dbReference>
<dbReference type="EMBL" id="QKUF01000008">
    <property type="protein sequence ID" value="PZW29385.1"/>
    <property type="molecule type" value="Genomic_DNA"/>
</dbReference>
<dbReference type="InterPro" id="IPR050312">
    <property type="entry name" value="IolE/XylAMocC-like"/>
</dbReference>
<dbReference type="PANTHER" id="PTHR12110:SF21">
    <property type="entry name" value="XYLOSE ISOMERASE-LIKE TIM BARREL DOMAIN-CONTAINING PROTEIN"/>
    <property type="match status" value="1"/>
</dbReference>
<protein>
    <submittedName>
        <fullName evidence="2">Protein FrlC</fullName>
    </submittedName>
</protein>
<evidence type="ECO:0000313" key="3">
    <source>
        <dbReference type="Proteomes" id="UP000248806"/>
    </source>
</evidence>
<keyword evidence="3" id="KW-1185">Reference proteome</keyword>
<comment type="caution">
    <text evidence="2">The sequence shown here is derived from an EMBL/GenBank/DDBJ whole genome shotgun (WGS) entry which is preliminary data.</text>
</comment>
<dbReference type="SUPFAM" id="SSF51658">
    <property type="entry name" value="Xylose isomerase-like"/>
    <property type="match status" value="1"/>
</dbReference>
<dbReference type="PANTHER" id="PTHR12110">
    <property type="entry name" value="HYDROXYPYRUVATE ISOMERASE"/>
    <property type="match status" value="1"/>
</dbReference>
<evidence type="ECO:0000313" key="2">
    <source>
        <dbReference type="EMBL" id="PZW29385.1"/>
    </source>
</evidence>
<dbReference type="OrthoDB" id="157231at2"/>
<dbReference type="InterPro" id="IPR036237">
    <property type="entry name" value="Xyl_isomerase-like_sf"/>
</dbReference>
<sequence length="271" mass="29862">MKIAGMNITYRYYPFEVFLDSMAALGIEAIELWGGAPHFYTGATSTEKIRQTKEAIRARGLELCCFTPEQCAYSFNIAAADAELRASSVDYFIASLHAAVELEAPLMLVTSGLGYFSEKDDEPWQRSADSLAQIACVAEREGITLALEPLTHFESNIVTDLAGLKRMQQLVGSPALKGMLDTVAMHLAHETVSQYIEELGADFVHFHLIDGDGTSDAHLAPGDGVLPLADYLEALKQAQYTGFITLEVMSGDYVLHPHETLKRSYEYLKQL</sequence>
<dbReference type="InterPro" id="IPR013022">
    <property type="entry name" value="Xyl_isomerase-like_TIM-brl"/>
</dbReference>
<feature type="domain" description="Xylose isomerase-like TIM barrel" evidence="1">
    <location>
        <begin position="20"/>
        <end position="270"/>
    </location>
</feature>
<dbReference type="Proteomes" id="UP000248806">
    <property type="component" value="Unassembled WGS sequence"/>
</dbReference>
<organism evidence="2 3">
    <name type="scientific">Thermosporothrix hazakensis</name>
    <dbReference type="NCBI Taxonomy" id="644383"/>
    <lineage>
        <taxon>Bacteria</taxon>
        <taxon>Bacillati</taxon>
        <taxon>Chloroflexota</taxon>
        <taxon>Ktedonobacteria</taxon>
        <taxon>Ktedonobacterales</taxon>
        <taxon>Thermosporotrichaceae</taxon>
        <taxon>Thermosporothrix</taxon>
    </lineage>
</organism>
<accession>A0A326U875</accession>
<dbReference type="RefSeq" id="WP_111322724.1">
    <property type="nucleotide sequence ID" value="NZ_BIFX01000001.1"/>
</dbReference>
<proteinExistence type="predicted"/>
<evidence type="ECO:0000259" key="1">
    <source>
        <dbReference type="Pfam" id="PF01261"/>
    </source>
</evidence>
<reference evidence="2 3" key="1">
    <citation type="submission" date="2018-06" db="EMBL/GenBank/DDBJ databases">
        <title>Genomic Encyclopedia of Archaeal and Bacterial Type Strains, Phase II (KMG-II): from individual species to whole genera.</title>
        <authorList>
            <person name="Goeker M."/>
        </authorList>
    </citation>
    <scope>NUCLEOTIDE SEQUENCE [LARGE SCALE GENOMIC DNA]</scope>
    <source>
        <strain evidence="2 3">ATCC BAA-1881</strain>
    </source>
</reference>
<dbReference type="Gene3D" id="3.20.20.150">
    <property type="entry name" value="Divalent-metal-dependent TIM barrel enzymes"/>
    <property type="match status" value="1"/>
</dbReference>